<accession>A0AAD7FK94</accession>
<name>A0AAD7FK94_9AGAR</name>
<evidence type="ECO:0000313" key="2">
    <source>
        <dbReference type="EMBL" id="KAJ7623733.1"/>
    </source>
</evidence>
<dbReference type="AlphaFoldDB" id="A0AAD7FK94"/>
<dbReference type="EMBL" id="JARKIF010000014">
    <property type="protein sequence ID" value="KAJ7623733.1"/>
    <property type="molecule type" value="Genomic_DNA"/>
</dbReference>
<feature type="compositionally biased region" description="Basic and acidic residues" evidence="1">
    <location>
        <begin position="323"/>
        <end position="335"/>
    </location>
</feature>
<feature type="compositionally biased region" description="Polar residues" evidence="1">
    <location>
        <begin position="355"/>
        <end position="364"/>
    </location>
</feature>
<feature type="region of interest" description="Disordered" evidence="1">
    <location>
        <begin position="160"/>
        <end position="239"/>
    </location>
</feature>
<comment type="caution">
    <text evidence="2">The sequence shown here is derived from an EMBL/GenBank/DDBJ whole genome shotgun (WGS) entry which is preliminary data.</text>
</comment>
<keyword evidence="3" id="KW-1185">Reference proteome</keyword>
<evidence type="ECO:0000313" key="3">
    <source>
        <dbReference type="Proteomes" id="UP001221142"/>
    </source>
</evidence>
<feature type="compositionally biased region" description="Low complexity" evidence="1">
    <location>
        <begin position="204"/>
        <end position="228"/>
    </location>
</feature>
<proteinExistence type="predicted"/>
<sequence length="373" mass="40311">MALPVPPTLPLLASAASPLLPSRSSSFLAHLLPLQPHTLCLALCSRHKYLAMPYFCPRCNQPLAVQHETTTGRPFLLCTRVASHADGTRFWDYFEPGAPRALRAPIVTTKAVSARPPPQQQPDRCPSCLTRPRNKLCIARKCQKCCTRCVSGEECAVPAHAAGRAPTSSTTASFGVDTHLNARAPSTPSIRPRTRIPLFSPNVASSSTSRASSSSSSNTSSSSSRSPSSNPPFLPHLDTALTSSSTEFRQGLEINRAYVAALGHLTPQERAIRRAMEQADRQLAELIASAQDHDDEDEVEVICQTWADGEVEVIGGIKKVETGVKRAASKNEKAKAPATPPRKRARHAPPPPSPTQRVRYQPTSPILYISISP</sequence>
<protein>
    <submittedName>
        <fullName evidence="2">Uncharacterized protein</fullName>
    </submittedName>
</protein>
<gene>
    <name evidence="2" type="ORF">FB45DRAFT_1061609</name>
</gene>
<organism evidence="2 3">
    <name type="scientific">Roridomyces roridus</name>
    <dbReference type="NCBI Taxonomy" id="1738132"/>
    <lineage>
        <taxon>Eukaryota</taxon>
        <taxon>Fungi</taxon>
        <taxon>Dikarya</taxon>
        <taxon>Basidiomycota</taxon>
        <taxon>Agaricomycotina</taxon>
        <taxon>Agaricomycetes</taxon>
        <taxon>Agaricomycetidae</taxon>
        <taxon>Agaricales</taxon>
        <taxon>Marasmiineae</taxon>
        <taxon>Mycenaceae</taxon>
        <taxon>Roridomyces</taxon>
    </lineage>
</organism>
<dbReference type="Proteomes" id="UP001221142">
    <property type="component" value="Unassembled WGS sequence"/>
</dbReference>
<feature type="region of interest" description="Disordered" evidence="1">
    <location>
        <begin position="323"/>
        <end position="373"/>
    </location>
</feature>
<evidence type="ECO:0000256" key="1">
    <source>
        <dbReference type="SAM" id="MobiDB-lite"/>
    </source>
</evidence>
<reference evidence="2" key="1">
    <citation type="submission" date="2023-03" db="EMBL/GenBank/DDBJ databases">
        <title>Massive genome expansion in bonnet fungi (Mycena s.s.) driven by repeated elements and novel gene families across ecological guilds.</title>
        <authorList>
            <consortium name="Lawrence Berkeley National Laboratory"/>
            <person name="Harder C.B."/>
            <person name="Miyauchi S."/>
            <person name="Viragh M."/>
            <person name="Kuo A."/>
            <person name="Thoen E."/>
            <person name="Andreopoulos B."/>
            <person name="Lu D."/>
            <person name="Skrede I."/>
            <person name="Drula E."/>
            <person name="Henrissat B."/>
            <person name="Morin E."/>
            <person name="Kohler A."/>
            <person name="Barry K."/>
            <person name="LaButti K."/>
            <person name="Morin E."/>
            <person name="Salamov A."/>
            <person name="Lipzen A."/>
            <person name="Mereny Z."/>
            <person name="Hegedus B."/>
            <person name="Baldrian P."/>
            <person name="Stursova M."/>
            <person name="Weitz H."/>
            <person name="Taylor A."/>
            <person name="Grigoriev I.V."/>
            <person name="Nagy L.G."/>
            <person name="Martin F."/>
            <person name="Kauserud H."/>
        </authorList>
    </citation>
    <scope>NUCLEOTIDE SEQUENCE</scope>
    <source>
        <strain evidence="2">9284</strain>
    </source>
</reference>